<feature type="region of interest" description="Disordered" evidence="1">
    <location>
        <begin position="288"/>
        <end position="319"/>
    </location>
</feature>
<feature type="compositionally biased region" description="Polar residues" evidence="1">
    <location>
        <begin position="289"/>
        <end position="301"/>
    </location>
</feature>
<dbReference type="EMBL" id="JADNRY010000015">
    <property type="protein sequence ID" value="KAF9073901.1"/>
    <property type="molecule type" value="Genomic_DNA"/>
</dbReference>
<gene>
    <name evidence="3" type="ORF">BDP27DRAFT_1359793</name>
</gene>
<dbReference type="Proteomes" id="UP000772434">
    <property type="component" value="Unassembled WGS sequence"/>
</dbReference>
<keyword evidence="2" id="KW-0472">Membrane</keyword>
<accession>A0A9P5Q2K7</accession>
<evidence type="ECO:0000256" key="1">
    <source>
        <dbReference type="SAM" id="MobiDB-lite"/>
    </source>
</evidence>
<keyword evidence="2" id="KW-0812">Transmembrane</keyword>
<dbReference type="Gene3D" id="2.60.120.260">
    <property type="entry name" value="Galactose-binding domain-like"/>
    <property type="match status" value="1"/>
</dbReference>
<comment type="caution">
    <text evidence="3">The sequence shown here is derived from an EMBL/GenBank/DDBJ whole genome shotgun (WGS) entry which is preliminary data.</text>
</comment>
<protein>
    <submittedName>
        <fullName evidence="3">Uncharacterized protein</fullName>
    </submittedName>
</protein>
<sequence length="319" mass="33635">MPSRVLCAAAAVRYIHDYGATGEDVDSLMASDSPFPCPPASSLQTLVDDGDPRIIYSEGWAKAGNPMFECEGTTHGSQAPNVTATLNFSGVGVQVVGTVGIPASDGSPSSTYQVDDLPTSTFVFTTKGQANYRIQFYSSPLLNAGDHKLVITSLGNDNSRIWLDYILYYAPTNVSASISSTISMPTASTLSMPTSSTSSMPLASISPETSTNVGAITGGVLGSALGIILGAFISYIILRRKHKNTLRTLTGTLSCDEFGTAIPTRFIPGLDSSRTGVVILPRQSEHLENTTTTSIHPSASCPQEAPVVPEYLSPPSYRP</sequence>
<dbReference type="AlphaFoldDB" id="A0A9P5Q2K7"/>
<dbReference type="CDD" id="cd12087">
    <property type="entry name" value="TM_EGFR-like"/>
    <property type="match status" value="1"/>
</dbReference>
<evidence type="ECO:0000313" key="4">
    <source>
        <dbReference type="Proteomes" id="UP000772434"/>
    </source>
</evidence>
<dbReference type="OrthoDB" id="3067294at2759"/>
<evidence type="ECO:0000313" key="3">
    <source>
        <dbReference type="EMBL" id="KAF9073901.1"/>
    </source>
</evidence>
<organism evidence="3 4">
    <name type="scientific">Rhodocollybia butyracea</name>
    <dbReference type="NCBI Taxonomy" id="206335"/>
    <lineage>
        <taxon>Eukaryota</taxon>
        <taxon>Fungi</taxon>
        <taxon>Dikarya</taxon>
        <taxon>Basidiomycota</taxon>
        <taxon>Agaricomycotina</taxon>
        <taxon>Agaricomycetes</taxon>
        <taxon>Agaricomycetidae</taxon>
        <taxon>Agaricales</taxon>
        <taxon>Marasmiineae</taxon>
        <taxon>Omphalotaceae</taxon>
        <taxon>Rhodocollybia</taxon>
    </lineage>
</organism>
<keyword evidence="2" id="KW-1133">Transmembrane helix</keyword>
<reference evidence="3" key="1">
    <citation type="submission" date="2020-11" db="EMBL/GenBank/DDBJ databases">
        <authorList>
            <consortium name="DOE Joint Genome Institute"/>
            <person name="Ahrendt S."/>
            <person name="Riley R."/>
            <person name="Andreopoulos W."/>
            <person name="Labutti K."/>
            <person name="Pangilinan J."/>
            <person name="Ruiz-Duenas F.J."/>
            <person name="Barrasa J.M."/>
            <person name="Sanchez-Garcia M."/>
            <person name="Camarero S."/>
            <person name="Miyauchi S."/>
            <person name="Serrano A."/>
            <person name="Linde D."/>
            <person name="Babiker R."/>
            <person name="Drula E."/>
            <person name="Ayuso-Fernandez I."/>
            <person name="Pacheco R."/>
            <person name="Padilla G."/>
            <person name="Ferreira P."/>
            <person name="Barriuso J."/>
            <person name="Kellner H."/>
            <person name="Castanera R."/>
            <person name="Alfaro M."/>
            <person name="Ramirez L."/>
            <person name="Pisabarro A.G."/>
            <person name="Kuo A."/>
            <person name="Tritt A."/>
            <person name="Lipzen A."/>
            <person name="He G."/>
            <person name="Yan M."/>
            <person name="Ng V."/>
            <person name="Cullen D."/>
            <person name="Martin F."/>
            <person name="Rosso M.-N."/>
            <person name="Henrissat B."/>
            <person name="Hibbett D."/>
            <person name="Martinez A.T."/>
            <person name="Grigoriev I.V."/>
        </authorList>
    </citation>
    <scope>NUCLEOTIDE SEQUENCE</scope>
    <source>
        <strain evidence="3">AH 40177</strain>
    </source>
</reference>
<proteinExistence type="predicted"/>
<evidence type="ECO:0000256" key="2">
    <source>
        <dbReference type="SAM" id="Phobius"/>
    </source>
</evidence>
<name>A0A9P5Q2K7_9AGAR</name>
<keyword evidence="4" id="KW-1185">Reference proteome</keyword>
<feature type="transmembrane region" description="Helical" evidence="2">
    <location>
        <begin position="213"/>
        <end position="238"/>
    </location>
</feature>